<feature type="region of interest" description="Disordered" evidence="1">
    <location>
        <begin position="72"/>
        <end position="98"/>
    </location>
</feature>
<accession>A0A2T2XWQ7</accession>
<gene>
    <name evidence="2" type="ORF">C8256_21740</name>
</gene>
<comment type="caution">
    <text evidence="2">The sequence shown here is derived from an EMBL/GenBank/DDBJ whole genome shotgun (WGS) entry which is preliminary data.</text>
</comment>
<protein>
    <recommendedName>
        <fullName evidence="4">DUF551 domain-containing protein</fullName>
    </recommendedName>
</protein>
<proteinExistence type="predicted"/>
<keyword evidence="3" id="KW-1185">Reference proteome</keyword>
<evidence type="ECO:0008006" key="4">
    <source>
        <dbReference type="Google" id="ProtNLM"/>
    </source>
</evidence>
<evidence type="ECO:0000313" key="2">
    <source>
        <dbReference type="EMBL" id="PSR44691.1"/>
    </source>
</evidence>
<sequence length="98" mass="10860">MSNDTHPANAPLTVERIIRVREQLQRSLEYRNGGDMAYVIADAIKGLDELLMSREVAPVAWMRDGDDGREYNGHNEFSGGGKGVPLYTAPPVSMKDKL</sequence>
<name>A0A2T2XWQ7_9ENTR</name>
<evidence type="ECO:0000256" key="1">
    <source>
        <dbReference type="SAM" id="MobiDB-lite"/>
    </source>
</evidence>
<reference evidence="2 3" key="1">
    <citation type="submission" date="2018-03" db="EMBL/GenBank/DDBJ databases">
        <title>First report of an OXA-48+CTX-M-M-producing Kluyvera ascorbata clone recovered from patients admitted in a University Hospital in Madrid, Spain.</title>
        <authorList>
            <person name="Hernandez-Garcia M."/>
            <person name="Leon-Sampedro R."/>
            <person name="Perez-Viso B."/>
            <person name="Morosini M.I."/>
            <person name="Lopez-Fresnena N."/>
            <person name="Coque T.M."/>
            <person name="Bonten M."/>
            <person name="Malhotra-Kumar S."/>
            <person name="Ruiz-Garbajosa P."/>
            <person name="Canton R."/>
        </authorList>
    </citation>
    <scope>NUCLEOTIDE SEQUENCE [LARGE SCALE GENOMIC DNA]</scope>
    <source>
        <strain evidence="2 3">KA2</strain>
    </source>
</reference>
<dbReference type="RefSeq" id="WP_106930339.1">
    <property type="nucleotide sequence ID" value="NZ_CABMMU010000025.1"/>
</dbReference>
<dbReference type="Proteomes" id="UP000240892">
    <property type="component" value="Unassembled WGS sequence"/>
</dbReference>
<dbReference type="AlphaFoldDB" id="A0A2T2XWQ7"/>
<organism evidence="2 3">
    <name type="scientific">Kluyvera genomosp. 2</name>
    <dbReference type="NCBI Taxonomy" id="2774054"/>
    <lineage>
        <taxon>Bacteria</taxon>
        <taxon>Pseudomonadati</taxon>
        <taxon>Pseudomonadota</taxon>
        <taxon>Gammaproteobacteria</taxon>
        <taxon>Enterobacterales</taxon>
        <taxon>Enterobacteriaceae</taxon>
        <taxon>Kluyvera</taxon>
    </lineage>
</organism>
<dbReference type="EMBL" id="PYHO01000025">
    <property type="protein sequence ID" value="PSR44691.1"/>
    <property type="molecule type" value="Genomic_DNA"/>
</dbReference>
<evidence type="ECO:0000313" key="3">
    <source>
        <dbReference type="Proteomes" id="UP000240892"/>
    </source>
</evidence>